<protein>
    <submittedName>
        <fullName evidence="2">Amino acid deaminase/aldolase</fullName>
    </submittedName>
</protein>
<feature type="domain" description="Alanine racemase N-terminal" evidence="1">
    <location>
        <begin position="20"/>
        <end position="190"/>
    </location>
</feature>
<dbReference type="GO" id="GO:0036088">
    <property type="term" value="P:D-serine catabolic process"/>
    <property type="evidence" value="ECO:0007669"/>
    <property type="project" value="TreeGrafter"/>
</dbReference>
<gene>
    <name evidence="2" type="ORF">NNL22_15840</name>
</gene>
<evidence type="ECO:0000313" key="2">
    <source>
        <dbReference type="EMBL" id="UZW74475.1"/>
    </source>
</evidence>
<reference evidence="2" key="1">
    <citation type="submission" date="2022-07" db="EMBL/GenBank/DDBJ databases">
        <title>Alkalimarinus sp. nov., isolated from gut of a Alitta virens.</title>
        <authorList>
            <person name="Yang A.I."/>
            <person name="Shin N.-R."/>
        </authorList>
    </citation>
    <scope>NUCLEOTIDE SEQUENCE</scope>
    <source>
        <strain evidence="2">FA028</strain>
    </source>
</reference>
<dbReference type="InterPro" id="IPR029066">
    <property type="entry name" value="PLP-binding_barrel"/>
</dbReference>
<dbReference type="Pfam" id="PF01168">
    <property type="entry name" value="Ala_racemase_N"/>
    <property type="match status" value="1"/>
</dbReference>
<dbReference type="InterPro" id="IPR001608">
    <property type="entry name" value="Ala_racemase_N"/>
</dbReference>
<dbReference type="Proteomes" id="UP001164472">
    <property type="component" value="Chromosome"/>
</dbReference>
<dbReference type="Gene3D" id="3.20.20.10">
    <property type="entry name" value="Alanine racemase"/>
    <property type="match status" value="1"/>
</dbReference>
<dbReference type="AlphaFoldDB" id="A0A9E8HGY8"/>
<accession>A0A9E8HGY8</accession>
<sequence length="401" mass="43729">MNYQDYKNSLQGQPLPLAYVNLDYLEQNARAILDRAGNMPVRVVSKSLRSVDIIKRLLDYSPRFQGVMCFHPDEAAFLAEQGLDDLLVAYPSMQKTAIESACKAALKAATIVLMVDSRAHVELIANIAQQVGVVMPVCMDVDMSTRFPGIYFGVRRSPINTPEQAVELYREIVNRPSLKLEGVMGYEAQIAGVGESVPGKELQNRAVPWLKRLSIPMLTRRRVAIVRALEQAGAQLRFVNGGGTGSIDSTQQDPSVTELAVGSGFYSPHLFDYYHGFSYLPAAGFALEVSRQSGSGYVTCSGGGYIASGGVGSEKAPQPYLPEGLTLDDNEGAGEVQTPLKSLSNKKYKNSVNALAHGDPVLFRHAKAGELCERFNELVLIKNGEVVDRCLTYRGQGKSFI</sequence>
<dbReference type="EMBL" id="CP101527">
    <property type="protein sequence ID" value="UZW74475.1"/>
    <property type="molecule type" value="Genomic_DNA"/>
</dbReference>
<organism evidence="2 3">
    <name type="scientific">Alkalimarinus sediminis</name>
    <dbReference type="NCBI Taxonomy" id="1632866"/>
    <lineage>
        <taxon>Bacteria</taxon>
        <taxon>Pseudomonadati</taxon>
        <taxon>Pseudomonadota</taxon>
        <taxon>Gammaproteobacteria</taxon>
        <taxon>Alteromonadales</taxon>
        <taxon>Alteromonadaceae</taxon>
        <taxon>Alkalimarinus</taxon>
    </lineage>
</organism>
<dbReference type="GO" id="GO:0008721">
    <property type="term" value="F:D-serine ammonia-lyase activity"/>
    <property type="evidence" value="ECO:0007669"/>
    <property type="project" value="TreeGrafter"/>
</dbReference>
<dbReference type="KEGG" id="asem:NNL22_15840"/>
<keyword evidence="3" id="KW-1185">Reference proteome</keyword>
<name>A0A9E8HGY8_9ALTE</name>
<dbReference type="SUPFAM" id="SSF51419">
    <property type="entry name" value="PLP-binding barrel"/>
    <property type="match status" value="1"/>
</dbReference>
<dbReference type="PANTHER" id="PTHR28004">
    <property type="entry name" value="ZGC:162816-RELATED"/>
    <property type="match status" value="1"/>
</dbReference>
<evidence type="ECO:0000313" key="3">
    <source>
        <dbReference type="Proteomes" id="UP001164472"/>
    </source>
</evidence>
<dbReference type="PANTHER" id="PTHR28004:SF2">
    <property type="entry name" value="D-SERINE DEHYDRATASE"/>
    <property type="match status" value="1"/>
</dbReference>
<proteinExistence type="predicted"/>
<dbReference type="CDD" id="cd06813">
    <property type="entry name" value="PLPDE_III_DSD_D-TA_like_2"/>
    <property type="match status" value="1"/>
</dbReference>
<evidence type="ECO:0000259" key="1">
    <source>
        <dbReference type="Pfam" id="PF01168"/>
    </source>
</evidence>
<dbReference type="RefSeq" id="WP_251812581.1">
    <property type="nucleotide sequence ID" value="NZ_CP101527.1"/>
</dbReference>
<dbReference type="InterPro" id="IPR051466">
    <property type="entry name" value="D-amino_acid_metab_enzyme"/>
</dbReference>